<reference evidence="4" key="2">
    <citation type="submission" date="2020-09" db="EMBL/GenBank/DDBJ databases">
        <authorList>
            <person name="Sun Q."/>
            <person name="Zhou Y."/>
        </authorList>
    </citation>
    <scope>NUCLEOTIDE SEQUENCE</scope>
    <source>
        <strain evidence="4">CGMCC 1.15448</strain>
    </source>
</reference>
<protein>
    <recommendedName>
        <fullName evidence="3">Methyltransferase domain-containing protein</fullName>
    </recommendedName>
</protein>
<dbReference type="Gene3D" id="3.40.50.150">
    <property type="entry name" value="Vaccinia Virus protein VP39"/>
    <property type="match status" value="1"/>
</dbReference>
<dbReference type="GO" id="GO:0032259">
    <property type="term" value="P:methylation"/>
    <property type="evidence" value="ECO:0007669"/>
    <property type="project" value="UniProtKB-KW"/>
</dbReference>
<dbReference type="Proteomes" id="UP000607559">
    <property type="component" value="Unassembled WGS sequence"/>
</dbReference>
<feature type="domain" description="Methyltransferase" evidence="3">
    <location>
        <begin position="54"/>
        <end position="151"/>
    </location>
</feature>
<keyword evidence="2" id="KW-0808">Transferase</keyword>
<dbReference type="RefSeq" id="WP_188931798.1">
    <property type="nucleotide sequence ID" value="NZ_BMJC01000002.1"/>
</dbReference>
<evidence type="ECO:0000256" key="1">
    <source>
        <dbReference type="ARBA" id="ARBA00022603"/>
    </source>
</evidence>
<keyword evidence="1" id="KW-0489">Methyltransferase</keyword>
<evidence type="ECO:0000313" key="4">
    <source>
        <dbReference type="EMBL" id="GGA99848.1"/>
    </source>
</evidence>
<dbReference type="CDD" id="cd02440">
    <property type="entry name" value="AdoMet_MTases"/>
    <property type="match status" value="1"/>
</dbReference>
<accession>A0A8J2UCW8</accession>
<evidence type="ECO:0000313" key="5">
    <source>
        <dbReference type="Proteomes" id="UP000607559"/>
    </source>
</evidence>
<evidence type="ECO:0000259" key="3">
    <source>
        <dbReference type="Pfam" id="PF13649"/>
    </source>
</evidence>
<proteinExistence type="predicted"/>
<name>A0A8J2UCW8_9BACT</name>
<sequence length="273" mass="31074">MSIKDVVNEKEAAGGFSKQALVFDQYDAGNTIIHYKRQRVRSHVLRFLSPGSSILELNAGTGEDAIFFAREGHRVHATDIAEGMQARLIEKVRTKQLTDKVTAERCSFTALDSLQQKGPYDLIFSNFAGLNCTRELGSVLHSFAPLLKPGGVITLVILPPFSLWETLMLFRGHPGTAFRRLLSGRKGAPAHVEGFHFRCWYYSPAFVKRALKGAYELLKLEGLCTIVPPSYIEHFAEKHPKAWKFLRAKEDKWKDKWPWRTIGDYYIISFRKK</sequence>
<reference evidence="4" key="1">
    <citation type="journal article" date="2014" name="Int. J. Syst. Evol. Microbiol.">
        <title>Complete genome sequence of Corynebacterium casei LMG S-19264T (=DSM 44701T), isolated from a smear-ripened cheese.</title>
        <authorList>
            <consortium name="US DOE Joint Genome Institute (JGI-PGF)"/>
            <person name="Walter F."/>
            <person name="Albersmeier A."/>
            <person name="Kalinowski J."/>
            <person name="Ruckert C."/>
        </authorList>
    </citation>
    <scope>NUCLEOTIDE SEQUENCE</scope>
    <source>
        <strain evidence="4">CGMCC 1.15448</strain>
    </source>
</reference>
<dbReference type="GO" id="GO:0008168">
    <property type="term" value="F:methyltransferase activity"/>
    <property type="evidence" value="ECO:0007669"/>
    <property type="project" value="UniProtKB-KW"/>
</dbReference>
<dbReference type="PANTHER" id="PTHR43861:SF1">
    <property type="entry name" value="TRANS-ACONITATE 2-METHYLTRANSFERASE"/>
    <property type="match status" value="1"/>
</dbReference>
<keyword evidence="5" id="KW-1185">Reference proteome</keyword>
<dbReference type="Pfam" id="PF13649">
    <property type="entry name" value="Methyltransf_25"/>
    <property type="match status" value="1"/>
</dbReference>
<gene>
    <name evidence="4" type="ORF">GCM10011511_23950</name>
</gene>
<organism evidence="4 5">
    <name type="scientific">Puia dinghuensis</name>
    <dbReference type="NCBI Taxonomy" id="1792502"/>
    <lineage>
        <taxon>Bacteria</taxon>
        <taxon>Pseudomonadati</taxon>
        <taxon>Bacteroidota</taxon>
        <taxon>Chitinophagia</taxon>
        <taxon>Chitinophagales</taxon>
        <taxon>Chitinophagaceae</taxon>
        <taxon>Puia</taxon>
    </lineage>
</organism>
<dbReference type="EMBL" id="BMJC01000002">
    <property type="protein sequence ID" value="GGA99848.1"/>
    <property type="molecule type" value="Genomic_DNA"/>
</dbReference>
<dbReference type="AlphaFoldDB" id="A0A8J2UCW8"/>
<dbReference type="InterPro" id="IPR041698">
    <property type="entry name" value="Methyltransf_25"/>
</dbReference>
<dbReference type="InterPro" id="IPR029063">
    <property type="entry name" value="SAM-dependent_MTases_sf"/>
</dbReference>
<evidence type="ECO:0000256" key="2">
    <source>
        <dbReference type="ARBA" id="ARBA00022679"/>
    </source>
</evidence>
<dbReference type="PANTHER" id="PTHR43861">
    <property type="entry name" value="TRANS-ACONITATE 2-METHYLTRANSFERASE-RELATED"/>
    <property type="match status" value="1"/>
</dbReference>
<dbReference type="SUPFAM" id="SSF53335">
    <property type="entry name" value="S-adenosyl-L-methionine-dependent methyltransferases"/>
    <property type="match status" value="1"/>
</dbReference>
<comment type="caution">
    <text evidence="4">The sequence shown here is derived from an EMBL/GenBank/DDBJ whole genome shotgun (WGS) entry which is preliminary data.</text>
</comment>